<gene>
    <name evidence="2" type="ORF">CORC01_09741</name>
</gene>
<feature type="region of interest" description="Disordered" evidence="1">
    <location>
        <begin position="124"/>
        <end position="149"/>
    </location>
</feature>
<dbReference type="Proteomes" id="UP000176998">
    <property type="component" value="Unassembled WGS sequence"/>
</dbReference>
<dbReference type="RefSeq" id="XP_022472109.1">
    <property type="nucleotide sequence ID" value="XM_022621370.1"/>
</dbReference>
<dbReference type="AlphaFoldDB" id="A0A1G4B0N7"/>
<feature type="region of interest" description="Disordered" evidence="1">
    <location>
        <begin position="1"/>
        <end position="76"/>
    </location>
</feature>
<keyword evidence="3" id="KW-1185">Reference proteome</keyword>
<protein>
    <submittedName>
        <fullName evidence="2">Uncharacterized protein</fullName>
    </submittedName>
</protein>
<evidence type="ECO:0000313" key="3">
    <source>
        <dbReference type="Proteomes" id="UP000176998"/>
    </source>
</evidence>
<comment type="caution">
    <text evidence="2">The sequence shown here is derived from an EMBL/GenBank/DDBJ whole genome shotgun (WGS) entry which is preliminary data.</text>
</comment>
<accession>A0A1G4B0N7</accession>
<feature type="compositionally biased region" description="Polar residues" evidence="1">
    <location>
        <begin position="48"/>
        <end position="68"/>
    </location>
</feature>
<sequence>MEPSKAFATNIPVSERRDIQRQTICTQGHDDEEQQQQQQLDSPPPYEPSSTGSTSAPAKPGTTATDLTPPSPSRLPVLADQFDEVDEARSTRSSFEGDDAARLLAGRKSACGEYTEGYKLTPQLGVQGSDGGGYAKTQPMSVGGGDDEDKWEALRDTPGCCFSLEFKYPLGSNGSQIGCVA</sequence>
<evidence type="ECO:0000313" key="2">
    <source>
        <dbReference type="EMBL" id="OHE94947.1"/>
    </source>
</evidence>
<dbReference type="GeneID" id="34562880"/>
<organism evidence="2 3">
    <name type="scientific">Colletotrichum orchidophilum</name>
    <dbReference type="NCBI Taxonomy" id="1209926"/>
    <lineage>
        <taxon>Eukaryota</taxon>
        <taxon>Fungi</taxon>
        <taxon>Dikarya</taxon>
        <taxon>Ascomycota</taxon>
        <taxon>Pezizomycotina</taxon>
        <taxon>Sordariomycetes</taxon>
        <taxon>Hypocreomycetidae</taxon>
        <taxon>Glomerellales</taxon>
        <taxon>Glomerellaceae</taxon>
        <taxon>Colletotrichum</taxon>
    </lineage>
</organism>
<dbReference type="EMBL" id="MJBS01000090">
    <property type="protein sequence ID" value="OHE94947.1"/>
    <property type="molecule type" value="Genomic_DNA"/>
</dbReference>
<evidence type="ECO:0000256" key="1">
    <source>
        <dbReference type="SAM" id="MobiDB-lite"/>
    </source>
</evidence>
<name>A0A1G4B0N7_9PEZI</name>
<dbReference type="OrthoDB" id="4590524at2759"/>
<proteinExistence type="predicted"/>
<reference evidence="2 3" key="1">
    <citation type="submission" date="2016-09" db="EMBL/GenBank/DDBJ databases">
        <authorList>
            <person name="Capua I."/>
            <person name="De Benedictis P."/>
            <person name="Joannis T."/>
            <person name="Lombin L.H."/>
            <person name="Cattoli G."/>
        </authorList>
    </citation>
    <scope>NUCLEOTIDE SEQUENCE [LARGE SCALE GENOMIC DNA]</scope>
    <source>
        <strain evidence="2 3">IMI 309357</strain>
    </source>
</reference>